<accession>A0A0F9JN32</accession>
<name>A0A0F9JN32_9ZZZZ</name>
<reference evidence="1" key="1">
    <citation type="journal article" date="2015" name="Nature">
        <title>Complex archaea that bridge the gap between prokaryotes and eukaryotes.</title>
        <authorList>
            <person name="Spang A."/>
            <person name="Saw J.H."/>
            <person name="Jorgensen S.L."/>
            <person name="Zaremba-Niedzwiedzka K."/>
            <person name="Martijn J."/>
            <person name="Lind A.E."/>
            <person name="van Eijk R."/>
            <person name="Schleper C."/>
            <person name="Guy L."/>
            <person name="Ettema T.J."/>
        </authorList>
    </citation>
    <scope>NUCLEOTIDE SEQUENCE</scope>
</reference>
<feature type="non-terminal residue" evidence="1">
    <location>
        <position position="1"/>
    </location>
</feature>
<organism evidence="1">
    <name type="scientific">marine sediment metagenome</name>
    <dbReference type="NCBI Taxonomy" id="412755"/>
    <lineage>
        <taxon>unclassified sequences</taxon>
        <taxon>metagenomes</taxon>
        <taxon>ecological metagenomes</taxon>
    </lineage>
</organism>
<evidence type="ECO:0000313" key="1">
    <source>
        <dbReference type="EMBL" id="KKM00348.1"/>
    </source>
</evidence>
<evidence type="ECO:0008006" key="2">
    <source>
        <dbReference type="Google" id="ProtNLM"/>
    </source>
</evidence>
<dbReference type="EMBL" id="LAZR01017455">
    <property type="protein sequence ID" value="KKM00348.1"/>
    <property type="molecule type" value="Genomic_DNA"/>
</dbReference>
<comment type="caution">
    <text evidence="1">The sequence shown here is derived from an EMBL/GenBank/DDBJ whole genome shotgun (WGS) entry which is preliminary data.</text>
</comment>
<sequence>YGPNTRHAIASTHLGILKDQTEYKFYKVSRLLSETLYMLDYTTFLPNNPYWGPYSTITYEALAATVGGDFTPDEAVDFVVDGLQRELGDKVIIR</sequence>
<gene>
    <name evidence="1" type="ORF">LCGC14_1805360</name>
</gene>
<proteinExistence type="predicted"/>
<dbReference type="SUPFAM" id="SSF53850">
    <property type="entry name" value="Periplasmic binding protein-like II"/>
    <property type="match status" value="1"/>
</dbReference>
<dbReference type="AlphaFoldDB" id="A0A0F9JN32"/>
<protein>
    <recommendedName>
        <fullName evidence="2">ABC transporter substrate-binding protein</fullName>
    </recommendedName>
</protein>